<dbReference type="EMBL" id="JAEMHM010000009">
    <property type="protein sequence ID" value="MBJ6725456.1"/>
    <property type="molecule type" value="Genomic_DNA"/>
</dbReference>
<dbReference type="NCBIfam" id="TIGR01730">
    <property type="entry name" value="RND_mfp"/>
    <property type="match status" value="1"/>
</dbReference>
<sequence length="364" mass="38147">MKRPGTKIILPALLLIAGALGMVGINRTPARAKPDPGTAKAVLCVATTLPERKQWPQELPASGSIVAWQEAVIGAETGGLRITALHADVGSRVRRGQLLAELARDSVQAELRKYQASLASAQASLAQAKANADRARQVRGSGAISEQQVHDYLAAEKTAQANVDLAEAQIAMQRVTLSQTRIVAVDDGIITSRSAVLGQVVASGTELFRMQRQGRLEWQAEVDTRELAQVKEGAEAEVTLPSGELLHGKVRLAAPTLSPTTSRANVLVTLPAGSGAKAGMFASGLIRAGVTGVVAVPDTALVMRDGRSYLFEVGAGNKVTRRTVTAGMHRDGQVQVGGIDVHARIVSSGGAFLSDGDVVRLAKE</sequence>
<dbReference type="Gene3D" id="1.10.287.470">
    <property type="entry name" value="Helix hairpin bin"/>
    <property type="match status" value="1"/>
</dbReference>
<evidence type="ECO:0000313" key="4">
    <source>
        <dbReference type="Proteomes" id="UP000636888"/>
    </source>
</evidence>
<dbReference type="GO" id="GO:1990281">
    <property type="term" value="C:efflux pump complex"/>
    <property type="evidence" value="ECO:0007669"/>
    <property type="project" value="TreeGrafter"/>
</dbReference>
<dbReference type="Proteomes" id="UP000636888">
    <property type="component" value="Unassembled WGS sequence"/>
</dbReference>
<evidence type="ECO:0000256" key="2">
    <source>
        <dbReference type="SAM" id="Coils"/>
    </source>
</evidence>
<dbReference type="AlphaFoldDB" id="A0A8J7J7T0"/>
<dbReference type="PANTHER" id="PTHR30469">
    <property type="entry name" value="MULTIDRUG RESISTANCE PROTEIN MDTA"/>
    <property type="match status" value="1"/>
</dbReference>
<comment type="caution">
    <text evidence="3">The sequence shown here is derived from an EMBL/GenBank/DDBJ whole genome shotgun (WGS) entry which is preliminary data.</text>
</comment>
<keyword evidence="4" id="KW-1185">Reference proteome</keyword>
<dbReference type="Gene3D" id="2.40.30.170">
    <property type="match status" value="1"/>
</dbReference>
<dbReference type="SUPFAM" id="SSF111369">
    <property type="entry name" value="HlyD-like secretion proteins"/>
    <property type="match status" value="1"/>
</dbReference>
<name>A0A8J7J7T0_9BACT</name>
<organism evidence="3 4">
    <name type="scientific">Geomesophilobacter sediminis</name>
    <dbReference type="NCBI Taxonomy" id="2798584"/>
    <lineage>
        <taxon>Bacteria</taxon>
        <taxon>Pseudomonadati</taxon>
        <taxon>Thermodesulfobacteriota</taxon>
        <taxon>Desulfuromonadia</taxon>
        <taxon>Geobacterales</taxon>
        <taxon>Geobacteraceae</taxon>
        <taxon>Geomesophilobacter</taxon>
    </lineage>
</organism>
<dbReference type="PANTHER" id="PTHR30469:SF15">
    <property type="entry name" value="HLYD FAMILY OF SECRETION PROTEINS"/>
    <property type="match status" value="1"/>
</dbReference>
<dbReference type="RefSeq" id="WP_199384347.1">
    <property type="nucleotide sequence ID" value="NZ_JAEMHM010000009.1"/>
</dbReference>
<proteinExistence type="inferred from homology"/>
<comment type="similarity">
    <text evidence="1">Belongs to the membrane fusion protein (MFP) (TC 8.A.1) family.</text>
</comment>
<dbReference type="GO" id="GO:0015562">
    <property type="term" value="F:efflux transmembrane transporter activity"/>
    <property type="evidence" value="ECO:0007669"/>
    <property type="project" value="TreeGrafter"/>
</dbReference>
<evidence type="ECO:0000313" key="3">
    <source>
        <dbReference type="EMBL" id="MBJ6725456.1"/>
    </source>
</evidence>
<protein>
    <submittedName>
        <fullName evidence="3">Efflux RND transporter periplasmic adaptor subunit</fullName>
    </submittedName>
</protein>
<accession>A0A8J7J7T0</accession>
<evidence type="ECO:0000256" key="1">
    <source>
        <dbReference type="ARBA" id="ARBA00009477"/>
    </source>
</evidence>
<keyword evidence="2" id="KW-0175">Coiled coil</keyword>
<dbReference type="Gene3D" id="2.40.420.20">
    <property type="match status" value="1"/>
</dbReference>
<gene>
    <name evidence="3" type="ORF">JFN93_12115</name>
</gene>
<dbReference type="InterPro" id="IPR006143">
    <property type="entry name" value="RND_pump_MFP"/>
</dbReference>
<dbReference type="Gene3D" id="2.40.50.100">
    <property type="match status" value="1"/>
</dbReference>
<reference evidence="3" key="1">
    <citation type="submission" date="2020-12" db="EMBL/GenBank/DDBJ databases">
        <title>Geomonas sp. Red875, isolated from river sediment.</title>
        <authorList>
            <person name="Xu Z."/>
            <person name="Zhang Z."/>
            <person name="Masuda Y."/>
            <person name="Itoh H."/>
            <person name="Senoo K."/>
        </authorList>
    </citation>
    <scope>NUCLEOTIDE SEQUENCE</scope>
    <source>
        <strain evidence="3">Red875</strain>
    </source>
</reference>
<feature type="coiled-coil region" evidence="2">
    <location>
        <begin position="104"/>
        <end position="138"/>
    </location>
</feature>